<feature type="non-terminal residue" evidence="2">
    <location>
        <position position="1"/>
    </location>
</feature>
<feature type="region of interest" description="Disordered" evidence="1">
    <location>
        <begin position="1"/>
        <end position="78"/>
    </location>
</feature>
<reference evidence="2 3" key="1">
    <citation type="journal article" date="2016" name="Nat. Commun.">
        <title>Microbial interactions lead to rapid micro-scale successions on model marine particles.</title>
        <authorList>
            <person name="Datta M.S."/>
            <person name="Sliwerska E."/>
            <person name="Gore J."/>
            <person name="Polz M.F."/>
            <person name="Cordero O.X."/>
        </authorList>
    </citation>
    <scope>NUCLEOTIDE SEQUENCE [LARGE SCALE GENOMIC DNA]</scope>
    <source>
        <strain evidence="2 3">4G03</strain>
    </source>
</reference>
<name>A0A2G1BPL5_9FLAO</name>
<dbReference type="EMBL" id="PDUU01000675">
    <property type="protein sequence ID" value="PHN95980.1"/>
    <property type="molecule type" value="Genomic_DNA"/>
</dbReference>
<feature type="compositionally biased region" description="Low complexity" evidence="1">
    <location>
        <begin position="14"/>
        <end position="33"/>
    </location>
</feature>
<evidence type="ECO:0000256" key="1">
    <source>
        <dbReference type="SAM" id="MobiDB-lite"/>
    </source>
</evidence>
<dbReference type="AlphaFoldDB" id="A0A2G1BPL5"/>
<sequence length="78" mass="8349">ARKPWSAKPASQQAGGRQAAPPLRAAARSAPGRPHLRLHHEHGRRSRGGTVAARTTKAQPPAQRGLASAMPRWVVPRP</sequence>
<proteinExistence type="predicted"/>
<dbReference type="Proteomes" id="UP000222163">
    <property type="component" value="Unassembled WGS sequence"/>
</dbReference>
<organism evidence="2 3">
    <name type="scientific">Tenacibaculum discolor</name>
    <dbReference type="NCBI Taxonomy" id="361581"/>
    <lineage>
        <taxon>Bacteria</taxon>
        <taxon>Pseudomonadati</taxon>
        <taxon>Bacteroidota</taxon>
        <taxon>Flavobacteriia</taxon>
        <taxon>Flavobacteriales</taxon>
        <taxon>Flavobacteriaceae</taxon>
        <taxon>Tenacibaculum</taxon>
    </lineage>
</organism>
<gene>
    <name evidence="2" type="ORF">CSC81_17425</name>
</gene>
<accession>A0A2G1BPL5</accession>
<comment type="caution">
    <text evidence="2">The sequence shown here is derived from an EMBL/GenBank/DDBJ whole genome shotgun (WGS) entry which is preliminary data.</text>
</comment>
<evidence type="ECO:0000313" key="3">
    <source>
        <dbReference type="Proteomes" id="UP000222163"/>
    </source>
</evidence>
<protein>
    <submittedName>
        <fullName evidence="2">Uncharacterized protein</fullName>
    </submittedName>
</protein>
<evidence type="ECO:0000313" key="2">
    <source>
        <dbReference type="EMBL" id="PHN95980.1"/>
    </source>
</evidence>
<feature type="compositionally biased region" description="Basic residues" evidence="1">
    <location>
        <begin position="34"/>
        <end position="47"/>
    </location>
</feature>